<proteinExistence type="predicted"/>
<protein>
    <submittedName>
        <fullName evidence="1">Uncharacterized protein</fullName>
    </submittedName>
</protein>
<name>A0ACC2IWX5_9PEZI</name>
<keyword evidence="2" id="KW-1185">Reference proteome</keyword>
<reference evidence="1" key="1">
    <citation type="submission" date="2022-11" db="EMBL/GenBank/DDBJ databases">
        <title>Genome Sequence of Nemania bipapillata.</title>
        <authorList>
            <person name="Buettner E."/>
        </authorList>
    </citation>
    <scope>NUCLEOTIDE SEQUENCE</scope>
    <source>
        <strain evidence="1">CP14</strain>
    </source>
</reference>
<accession>A0ACC2IWX5</accession>
<comment type="caution">
    <text evidence="1">The sequence shown here is derived from an EMBL/GenBank/DDBJ whole genome shotgun (WGS) entry which is preliminary data.</text>
</comment>
<dbReference type="EMBL" id="JAPESX010000828">
    <property type="protein sequence ID" value="KAJ8119548.1"/>
    <property type="molecule type" value="Genomic_DNA"/>
</dbReference>
<evidence type="ECO:0000313" key="1">
    <source>
        <dbReference type="EMBL" id="KAJ8119548.1"/>
    </source>
</evidence>
<organism evidence="1 2">
    <name type="scientific">Nemania bipapillata</name>
    <dbReference type="NCBI Taxonomy" id="110536"/>
    <lineage>
        <taxon>Eukaryota</taxon>
        <taxon>Fungi</taxon>
        <taxon>Dikarya</taxon>
        <taxon>Ascomycota</taxon>
        <taxon>Pezizomycotina</taxon>
        <taxon>Sordariomycetes</taxon>
        <taxon>Xylariomycetidae</taxon>
        <taxon>Xylariales</taxon>
        <taxon>Xylariaceae</taxon>
        <taxon>Nemania</taxon>
    </lineage>
</organism>
<gene>
    <name evidence="1" type="ORF">ONZ43_g3522</name>
</gene>
<dbReference type="Proteomes" id="UP001153334">
    <property type="component" value="Unassembled WGS sequence"/>
</dbReference>
<sequence length="434" mass="49923">MSSPTVIYPPPGDDITGTAYKASAYKGPTGPLRHRCPLCRATGSQLLRCAGCHAFRYCSREHQIVDRPQHKFACNRIKKARRKLAKEDHRVRYATPDYMTPANAFETHVGRFWGLLNTRDYMRARFALAKQLLMLCTLDGVQEALEHLWDMLRLCRNDNMGLRNFVPTVMLRLDLDQECYDFMKWWATCDPDGHYDWGDMSLPFLNIHDADVLEVDVRNLKVTREVLAQSPLPFELRDQIERDVIRSPLSAKFQRESPETLLQIERRLLGHIIRGIGPAVVEANANFMFYLFDPDEALSFGPVSYSRGSWEEMAFAMQNSYATWWEMEGVLDLLNDARTCASRDSESEIEDRMQDEKIRKGRTAAEMLSDLSVERIWAYLDYAVENASNLGPWSERPSEQHTRENNEAWARATAEEAEDQDAILKAIALIEEEG</sequence>
<evidence type="ECO:0000313" key="2">
    <source>
        <dbReference type="Proteomes" id="UP001153334"/>
    </source>
</evidence>